<proteinExistence type="predicted"/>
<keyword evidence="1" id="KW-0732">Signal</keyword>
<organism evidence="2 3">
    <name type="scientific">Kosakonia oryzendophytica</name>
    <dbReference type="NCBI Taxonomy" id="1005665"/>
    <lineage>
        <taxon>Bacteria</taxon>
        <taxon>Pseudomonadati</taxon>
        <taxon>Pseudomonadota</taxon>
        <taxon>Gammaproteobacteria</taxon>
        <taxon>Enterobacterales</taxon>
        <taxon>Enterobacteriaceae</taxon>
        <taxon>Kosakonia</taxon>
    </lineage>
</organism>
<evidence type="ECO:0000313" key="2">
    <source>
        <dbReference type="EMBL" id="SCB74920.1"/>
    </source>
</evidence>
<dbReference type="AlphaFoldDB" id="A0A1C3YXX9"/>
<accession>A0A1C3YXX9</accession>
<evidence type="ECO:0000313" key="3">
    <source>
        <dbReference type="Proteomes" id="UP000198975"/>
    </source>
</evidence>
<reference evidence="3" key="1">
    <citation type="submission" date="2016-08" db="EMBL/GenBank/DDBJ databases">
        <authorList>
            <person name="Varghese N."/>
            <person name="Submissions Spin"/>
        </authorList>
    </citation>
    <scope>NUCLEOTIDE SEQUENCE [LARGE SCALE GENOMIC DNA]</scope>
    <source>
        <strain evidence="3">REICA_082</strain>
    </source>
</reference>
<keyword evidence="3" id="KW-1185">Reference proteome</keyword>
<dbReference type="Proteomes" id="UP000198975">
    <property type="component" value="Unassembled WGS sequence"/>
</dbReference>
<name>A0A1C3YXX9_9ENTR</name>
<dbReference type="RefSeq" id="WP_061494043.1">
    <property type="nucleotide sequence ID" value="NZ_CP115659.1"/>
</dbReference>
<dbReference type="Gene3D" id="1.25.40.10">
    <property type="entry name" value="Tetratricopeptide repeat domain"/>
    <property type="match status" value="1"/>
</dbReference>
<feature type="signal peptide" evidence="1">
    <location>
        <begin position="1"/>
        <end position="20"/>
    </location>
</feature>
<dbReference type="SUPFAM" id="SSF48452">
    <property type="entry name" value="TPR-like"/>
    <property type="match status" value="1"/>
</dbReference>
<gene>
    <name evidence="2" type="ORF">GA0061071_101224</name>
</gene>
<dbReference type="PROSITE" id="PS51257">
    <property type="entry name" value="PROKAR_LIPOPROTEIN"/>
    <property type="match status" value="1"/>
</dbReference>
<dbReference type="OrthoDB" id="6710670at2"/>
<evidence type="ECO:0008006" key="4">
    <source>
        <dbReference type="Google" id="ProtNLM"/>
    </source>
</evidence>
<dbReference type="EMBL" id="FMAY01000001">
    <property type="protein sequence ID" value="SCB74920.1"/>
    <property type="molecule type" value="Genomic_DNA"/>
</dbReference>
<feature type="chain" id="PRO_5008687778" description="Tetratricopeptide repeat-containing protein" evidence="1">
    <location>
        <begin position="21"/>
        <end position="246"/>
    </location>
</feature>
<protein>
    <recommendedName>
        <fullName evidence="4">Tetratricopeptide repeat-containing protein</fullName>
    </recommendedName>
</protein>
<evidence type="ECO:0000256" key="1">
    <source>
        <dbReference type="SAM" id="SignalP"/>
    </source>
</evidence>
<sequence>MRKYGYGALALLFAAFGCQAEITEAQIDADCAKINDYAKQGNQFYQAKNYAKAREAFIQQTAWLEQCEYGGNQPNEALIATAYNNVALTFIREGEYRKAQAWLQIMPDDQKSQYNLSRIQDKLLALPKPTSAAGEYWQYAGRGEWEVLTLKAEGNDRYQADWAGYSFGLMGLYYGPNIGEFSEKVTFKENKGDINLHDDEDIAHCTISLTLSADKQTVNAKTDADDSMNCGFGHNVSADGKYLRVD</sequence>
<dbReference type="InterPro" id="IPR011990">
    <property type="entry name" value="TPR-like_helical_dom_sf"/>
</dbReference>